<evidence type="ECO:0000256" key="7">
    <source>
        <dbReference type="ARBA" id="ARBA00053401"/>
    </source>
</evidence>
<reference evidence="14 15" key="1">
    <citation type="journal article" date="2014" name="Int. J. Syst. Evol. Microbiol.">
        <title>Listeria floridensis sp. nov., Listeria aquatica sp. nov., Listeria cornellensis sp. nov., Listeria riparia sp. nov. and Listeria grandensis sp. nov., from agricultural and natural environments.</title>
        <authorList>
            <person name="den Bakker H.C."/>
            <person name="Warchocki S."/>
            <person name="Wright E.M."/>
            <person name="Allred A.F."/>
            <person name="Ahlstrom C."/>
            <person name="Manuel C.S."/>
            <person name="Stasiewicz M.J."/>
            <person name="Burrell A."/>
            <person name="Roof S."/>
            <person name="Strawn L."/>
            <person name="Fortes E.D."/>
            <person name="Nightingale K.K."/>
            <person name="Kephart D."/>
            <person name="Wiedmann M."/>
        </authorList>
    </citation>
    <scope>NUCLEOTIDE SEQUENCE [LARGE SCALE GENOMIC DNA]</scope>
    <source>
        <strain evidence="14 15">FSL S10-1204</strain>
    </source>
</reference>
<evidence type="ECO:0000256" key="12">
    <source>
        <dbReference type="RuleBase" id="RU004478"/>
    </source>
</evidence>
<comment type="similarity">
    <text evidence="2 10 12">Belongs to the GrpE family.</text>
</comment>
<dbReference type="CDD" id="cd00446">
    <property type="entry name" value="GrpE"/>
    <property type="match status" value="1"/>
</dbReference>
<evidence type="ECO:0000256" key="5">
    <source>
        <dbReference type="ARBA" id="ARBA00023016"/>
    </source>
</evidence>
<dbReference type="PRINTS" id="PR00773">
    <property type="entry name" value="GRPEPROTEIN"/>
</dbReference>
<evidence type="ECO:0000256" key="2">
    <source>
        <dbReference type="ARBA" id="ARBA00009054"/>
    </source>
</evidence>
<dbReference type="PANTHER" id="PTHR21237:SF23">
    <property type="entry name" value="GRPE PROTEIN HOMOLOG, MITOCHONDRIAL"/>
    <property type="match status" value="1"/>
</dbReference>
<feature type="region of interest" description="Disordered" evidence="13">
    <location>
        <begin position="36"/>
        <end position="58"/>
    </location>
</feature>
<dbReference type="SUPFAM" id="SSF51064">
    <property type="entry name" value="Head domain of nucleotide exchange factor GrpE"/>
    <property type="match status" value="1"/>
</dbReference>
<dbReference type="InterPro" id="IPR009012">
    <property type="entry name" value="GrpE_head"/>
</dbReference>
<dbReference type="PANTHER" id="PTHR21237">
    <property type="entry name" value="GRPE PROTEIN"/>
    <property type="match status" value="1"/>
</dbReference>
<evidence type="ECO:0000313" key="15">
    <source>
        <dbReference type="Proteomes" id="UP000019248"/>
    </source>
</evidence>
<dbReference type="AlphaFoldDB" id="W7DLU6"/>
<dbReference type="FunFam" id="2.30.22.10:FF:000001">
    <property type="entry name" value="Protein GrpE"/>
    <property type="match status" value="1"/>
</dbReference>
<dbReference type="HAMAP" id="MF_01151">
    <property type="entry name" value="GrpE"/>
    <property type="match status" value="1"/>
</dbReference>
<evidence type="ECO:0000313" key="14">
    <source>
        <dbReference type="EMBL" id="EUJ46273.1"/>
    </source>
</evidence>
<dbReference type="Proteomes" id="UP000019248">
    <property type="component" value="Unassembled WGS sequence"/>
</dbReference>
<dbReference type="OrthoDB" id="9812586at2"/>
<comment type="subunit">
    <text evidence="3 10">Homodimer.</text>
</comment>
<dbReference type="InterPro" id="IPR000740">
    <property type="entry name" value="GrpE"/>
</dbReference>
<dbReference type="GO" id="GO:0051087">
    <property type="term" value="F:protein-folding chaperone binding"/>
    <property type="evidence" value="ECO:0007669"/>
    <property type="project" value="InterPro"/>
</dbReference>
<comment type="caution">
    <text evidence="14">The sequence shown here is derived from an EMBL/GenBank/DDBJ whole genome shotgun (WGS) entry which is preliminary data.</text>
</comment>
<dbReference type="PROSITE" id="PS01071">
    <property type="entry name" value="GRPE"/>
    <property type="match status" value="1"/>
</dbReference>
<evidence type="ECO:0000256" key="10">
    <source>
        <dbReference type="HAMAP-Rule" id="MF_01151"/>
    </source>
</evidence>
<dbReference type="Pfam" id="PF01025">
    <property type="entry name" value="GrpE"/>
    <property type="match status" value="1"/>
</dbReference>
<dbReference type="GO" id="GO:0005737">
    <property type="term" value="C:cytoplasm"/>
    <property type="evidence" value="ECO:0007669"/>
    <property type="project" value="UniProtKB-SubCell"/>
</dbReference>
<evidence type="ECO:0000256" key="1">
    <source>
        <dbReference type="ARBA" id="ARBA00004496"/>
    </source>
</evidence>
<evidence type="ECO:0000256" key="6">
    <source>
        <dbReference type="ARBA" id="ARBA00023186"/>
    </source>
</evidence>
<evidence type="ECO:0000256" key="9">
    <source>
        <dbReference type="ARBA" id="ARBA00076414"/>
    </source>
</evidence>
<dbReference type="SUPFAM" id="SSF58014">
    <property type="entry name" value="Coiled-coil domain of nucleotide exchange factor GrpE"/>
    <property type="match status" value="1"/>
</dbReference>
<organism evidence="14 15">
    <name type="scientific">Listeria riparia FSL S10-1204</name>
    <dbReference type="NCBI Taxonomy" id="1265816"/>
    <lineage>
        <taxon>Bacteria</taxon>
        <taxon>Bacillati</taxon>
        <taxon>Bacillota</taxon>
        <taxon>Bacilli</taxon>
        <taxon>Bacillales</taxon>
        <taxon>Listeriaceae</taxon>
        <taxon>Listeria</taxon>
    </lineage>
</organism>
<dbReference type="Gene3D" id="2.30.22.10">
    <property type="entry name" value="Head domain of nucleotide exchange factor GrpE"/>
    <property type="match status" value="1"/>
</dbReference>
<dbReference type="InterPro" id="IPR013805">
    <property type="entry name" value="GrpE_CC"/>
</dbReference>
<sequence>MIIKNRRGDKRVRTEKIKKEKVAQEIEKEAVEELQEVEQEMHTVPEETASEEEVTLTEDEKRLLELEEKLEAAEDRYLRLQADFENVKKRNIAERTANQKYRSQSIAEALLPALDGFQKALDTQSDSEQMEALLTGMKMVYGQIMTALEAEGVEAIPALGEQFDPNFHQAVMQDDDASKESNEITMELQKGYKLKDRVIRPSMVKVNQ</sequence>
<keyword evidence="6 10" id="KW-0143">Chaperone</keyword>
<dbReference type="GO" id="GO:0042803">
    <property type="term" value="F:protein homodimerization activity"/>
    <property type="evidence" value="ECO:0007669"/>
    <property type="project" value="InterPro"/>
</dbReference>
<dbReference type="GO" id="GO:0000774">
    <property type="term" value="F:adenyl-nucleotide exchange factor activity"/>
    <property type="evidence" value="ECO:0007669"/>
    <property type="project" value="InterPro"/>
</dbReference>
<evidence type="ECO:0000256" key="13">
    <source>
        <dbReference type="SAM" id="MobiDB-lite"/>
    </source>
</evidence>
<gene>
    <name evidence="10" type="primary">grpE</name>
    <name evidence="14" type="ORF">PRIP_02528</name>
</gene>
<comment type="subcellular location">
    <subcellularLocation>
        <location evidence="1 10">Cytoplasm</location>
    </subcellularLocation>
</comment>
<dbReference type="RefSeq" id="WP_052008680.1">
    <property type="nucleotide sequence ID" value="NZ_AODL01000004.1"/>
</dbReference>
<evidence type="ECO:0000256" key="11">
    <source>
        <dbReference type="RuleBase" id="RU000639"/>
    </source>
</evidence>
<proteinExistence type="inferred from homology"/>
<keyword evidence="4 10" id="KW-0963">Cytoplasm</keyword>
<evidence type="ECO:0000256" key="4">
    <source>
        <dbReference type="ARBA" id="ARBA00022490"/>
    </source>
</evidence>
<feature type="compositionally biased region" description="Acidic residues" evidence="13">
    <location>
        <begin position="48"/>
        <end position="57"/>
    </location>
</feature>
<keyword evidence="15" id="KW-1185">Reference proteome</keyword>
<keyword evidence="5 10" id="KW-0346">Stress response</keyword>
<dbReference type="EMBL" id="AODL01000004">
    <property type="protein sequence ID" value="EUJ46273.1"/>
    <property type="molecule type" value="Genomic_DNA"/>
</dbReference>
<dbReference type="Gene3D" id="3.90.20.20">
    <property type="match status" value="1"/>
</dbReference>
<name>W7DLU6_9LIST</name>
<accession>W7DLU6</accession>
<dbReference type="GO" id="GO:0051082">
    <property type="term" value="F:unfolded protein binding"/>
    <property type="evidence" value="ECO:0007669"/>
    <property type="project" value="TreeGrafter"/>
</dbReference>
<dbReference type="NCBIfam" id="NF010738">
    <property type="entry name" value="PRK14140.1"/>
    <property type="match status" value="1"/>
</dbReference>
<comment type="function">
    <text evidence="7 10 11">Participates actively in the response to hyperosmotic and heat shock by preventing the aggregation of stress-denatured proteins, in association with DnaK and GrpE. It is the nucleotide exchange factor for DnaK and may function as a thermosensor. Unfolded proteins bind initially to DnaJ; upon interaction with the DnaJ-bound protein, DnaK hydrolyzes its bound ATP, resulting in the formation of a stable complex. GrpE releases ADP from DnaK; ATP binding to DnaK triggers the release of the substrate protein, thus completing the reaction cycle. Several rounds of ATP-dependent interactions between DnaJ, DnaK and GrpE are required for fully efficient folding.</text>
</comment>
<dbReference type="PATRIC" id="fig|1265816.5.peg.502"/>
<evidence type="ECO:0000256" key="3">
    <source>
        <dbReference type="ARBA" id="ARBA00011738"/>
    </source>
</evidence>
<protein>
    <recommendedName>
        <fullName evidence="8 10">Protein GrpE</fullName>
    </recommendedName>
    <alternativeName>
        <fullName evidence="9 10">HSP-70 cofactor</fullName>
    </alternativeName>
</protein>
<dbReference type="GO" id="GO:0006457">
    <property type="term" value="P:protein folding"/>
    <property type="evidence" value="ECO:0007669"/>
    <property type="project" value="InterPro"/>
</dbReference>
<evidence type="ECO:0000256" key="8">
    <source>
        <dbReference type="ARBA" id="ARBA00072274"/>
    </source>
</evidence>